<feature type="binding site" evidence="10 11">
    <location>
        <position position="608"/>
    </location>
    <ligand>
        <name>L-homocysteine</name>
        <dbReference type="ChEBI" id="CHEBI:58199"/>
    </ligand>
</feature>
<evidence type="ECO:0000256" key="2">
    <source>
        <dbReference type="ARBA" id="ARBA00004681"/>
    </source>
</evidence>
<feature type="binding site" evidence="10 11">
    <location>
        <position position="493"/>
    </location>
    <ligand>
        <name>L-methionine</name>
        <dbReference type="ChEBI" id="CHEBI:57844"/>
    </ligand>
</feature>
<evidence type="ECO:0000256" key="7">
    <source>
        <dbReference type="ARBA" id="ARBA00022723"/>
    </source>
</evidence>
<keyword evidence="17" id="KW-1185">Reference proteome</keyword>
<feature type="binding site" evidence="10">
    <location>
        <position position="119"/>
    </location>
    <ligand>
        <name>5-methyltetrahydropteroyltri-L-glutamate</name>
        <dbReference type="ChEBI" id="CHEBI:58207"/>
    </ligand>
</feature>
<feature type="binding site" evidence="10 11">
    <location>
        <position position="570"/>
    </location>
    <ligand>
        <name>5-methyltetrahydropteroyltri-L-glutamate</name>
        <dbReference type="ChEBI" id="CHEBI:58207"/>
    </ligand>
</feature>
<feature type="active site" description="Proton donor" evidence="10 13">
    <location>
        <position position="703"/>
    </location>
</feature>
<dbReference type="Proteomes" id="UP000248806">
    <property type="component" value="Unassembled WGS sequence"/>
</dbReference>
<keyword evidence="5 10" id="KW-0028">Amino-acid biosynthesis</keyword>
<dbReference type="PIRSF" id="PIRSF000382">
    <property type="entry name" value="MeTrfase_B12_ind"/>
    <property type="match status" value="1"/>
</dbReference>
<evidence type="ECO:0000256" key="12">
    <source>
        <dbReference type="PIRSR" id="PIRSR000382-2"/>
    </source>
</evidence>
<feature type="binding site" evidence="10 11">
    <location>
        <position position="608"/>
    </location>
    <ligand>
        <name>L-methionine</name>
        <dbReference type="ChEBI" id="CHEBI:57844"/>
    </ligand>
</feature>
<feature type="domain" description="Cobalamin-independent methionine synthase MetE C-terminal/archaeal" evidence="14">
    <location>
        <begin position="435"/>
        <end position="757"/>
    </location>
</feature>
<evidence type="ECO:0000313" key="17">
    <source>
        <dbReference type="Proteomes" id="UP000248806"/>
    </source>
</evidence>
<dbReference type="CDD" id="cd03312">
    <property type="entry name" value="CIMS_N_terminal_like"/>
    <property type="match status" value="1"/>
</dbReference>
<feature type="domain" description="Cobalamin-independent methionine synthase MetE N-terminal" evidence="15">
    <location>
        <begin position="4"/>
        <end position="316"/>
    </location>
</feature>
<dbReference type="OrthoDB" id="244285at2"/>
<name>A0A326UER9_THEHA</name>
<evidence type="ECO:0000313" key="16">
    <source>
        <dbReference type="EMBL" id="PZW36857.1"/>
    </source>
</evidence>
<dbReference type="UniPathway" id="UPA00051">
    <property type="reaction ID" value="UER00082"/>
</dbReference>
<feature type="binding site" evidence="10 11">
    <location>
        <begin position="440"/>
        <end position="442"/>
    </location>
    <ligand>
        <name>L-methionine</name>
        <dbReference type="ChEBI" id="CHEBI:57844"/>
    </ligand>
</feature>
<organism evidence="16 17">
    <name type="scientific">Thermosporothrix hazakensis</name>
    <dbReference type="NCBI Taxonomy" id="644383"/>
    <lineage>
        <taxon>Bacteria</taxon>
        <taxon>Bacillati</taxon>
        <taxon>Chloroflexota</taxon>
        <taxon>Ktedonobacteria</taxon>
        <taxon>Ktedonobacterales</taxon>
        <taxon>Thermosporotrichaceae</taxon>
        <taxon>Thermosporothrix</taxon>
    </lineage>
</organism>
<feature type="binding site" evidence="10">
    <location>
        <position position="735"/>
    </location>
    <ligand>
        <name>Zn(2+)</name>
        <dbReference type="ChEBI" id="CHEBI:29105"/>
        <note>catalytic</note>
    </ligand>
</feature>
<dbReference type="HAMAP" id="MF_00172">
    <property type="entry name" value="Meth_synth"/>
    <property type="match status" value="1"/>
</dbReference>
<dbReference type="InterPro" id="IPR006276">
    <property type="entry name" value="Cobalamin-indep_Met_synthase"/>
</dbReference>
<comment type="function">
    <text evidence="1 10">Catalyzes the transfer of a methyl group from 5-methyltetrahydrofolate to homocysteine resulting in methionine formation.</text>
</comment>
<dbReference type="SUPFAM" id="SSF51726">
    <property type="entry name" value="UROD/MetE-like"/>
    <property type="match status" value="2"/>
</dbReference>
<dbReference type="InterPro" id="IPR013215">
    <property type="entry name" value="Cbl-indep_Met_Synth_N"/>
</dbReference>
<dbReference type="RefSeq" id="WP_111319590.1">
    <property type="nucleotide sequence ID" value="NZ_BIFX01000001.1"/>
</dbReference>
<evidence type="ECO:0000256" key="10">
    <source>
        <dbReference type="HAMAP-Rule" id="MF_00172"/>
    </source>
</evidence>
<keyword evidence="6 10" id="KW-0808">Transferase</keyword>
<accession>A0A326UER9</accession>
<feature type="binding site" evidence="10">
    <location>
        <position position="652"/>
    </location>
    <ligand>
        <name>Zn(2+)</name>
        <dbReference type="ChEBI" id="CHEBI:29105"/>
        <note>catalytic</note>
    </ligand>
</feature>
<evidence type="ECO:0000256" key="1">
    <source>
        <dbReference type="ARBA" id="ARBA00002777"/>
    </source>
</evidence>
<evidence type="ECO:0000256" key="3">
    <source>
        <dbReference type="ARBA" id="ARBA00009553"/>
    </source>
</evidence>
<comment type="pathway">
    <text evidence="2 10">Amino-acid biosynthesis; L-methionine biosynthesis via de novo pathway; L-methionine from L-homocysteine (MetE route): step 1/1.</text>
</comment>
<feature type="binding site" evidence="10">
    <location>
        <position position="674"/>
    </location>
    <ligand>
        <name>Zn(2+)</name>
        <dbReference type="ChEBI" id="CHEBI:29105"/>
        <note>catalytic</note>
    </ligand>
</feature>
<dbReference type="GO" id="GO:0008270">
    <property type="term" value="F:zinc ion binding"/>
    <property type="evidence" value="ECO:0007669"/>
    <property type="project" value="InterPro"/>
</dbReference>
<dbReference type="EMBL" id="QKUF01000001">
    <property type="protein sequence ID" value="PZW36857.1"/>
    <property type="molecule type" value="Genomic_DNA"/>
</dbReference>
<proteinExistence type="inferred from homology"/>
<feature type="binding site" evidence="10 11">
    <location>
        <begin position="524"/>
        <end position="525"/>
    </location>
    <ligand>
        <name>5-methyltetrahydropteroyltri-L-glutamate</name>
        <dbReference type="ChEBI" id="CHEBI:58207"/>
    </ligand>
</feature>
<sequence length="770" mass="87480">MVLATNLGYPRIGAQRQLKKALEAFWSGKITATELQSRATELRKQHWQLQHTLGLHHIPANDFSLYDHILDTIALVGAIPERYAWSGTMVDLSTYFMMARGTKAVTAEDTALPAMEMTKWFDTNYHYIVPELTPDQRFSLSSTKPLDEFLEAKALGIYTRPVLPGPLTFLLLSKSHTGTLHLPSLLERLLPVYEELLQQLAAAGVEWVQLDEPCLVLRLDDEVRKLYHAIYTRLSNFSPRILLATYFGHLHENLQTALNLPVAALHLDLVRAPEQLQQALTDIPSTLSLSLGLVDGRNIWRTDLDRALQYAERAVQALGSDRVMLAPSCSLLHVPMDLEQEPDIDAEIRPWLAFARQKVEELVVLTRALNEGRSAVETELATSREAIQQRRASSRVSNPAVARRVATALQQSAQRTSPFAVRKAKQQERLQLPLLPTTTIGSFPQTSEVRAARQAHKKGKLNTQDYETFLRHQIEETIRFQEDIGIDVLVHGEFERTDMVEYFGEHLQGILITANAWVQSYGSRCVRPPIIYGDVVHTSPITVRWITYAQALTEKPLKAILTGPVTMLQWSFVRDDQPRAETCYQLALAIRDEVQALEEAGIQIIQIDEPALREGTPLRVEERERYFEWAIHSFRLASTGVKDETQIHSHMCYSEFNDILDAIASMDVDVLSIEASRSQLELLNAFATCRYLNDIGPGIYDIHSPRVPEQKELDETLQAILQVLPAHQLWVNPDCGLKTRRWEEVRPSLTRMVEAARRFRHTSQQKEKQE</sequence>
<dbReference type="PANTHER" id="PTHR30519">
    <property type="entry name" value="5-METHYLTETRAHYDROPTEROYLTRIGLUTAMATE--HOMOCYSTEINE METHYLTRANSFERASE"/>
    <property type="match status" value="1"/>
</dbReference>
<dbReference type="InterPro" id="IPR038071">
    <property type="entry name" value="UROD/MetE-like_sf"/>
</dbReference>
<reference evidence="16 17" key="1">
    <citation type="submission" date="2018-06" db="EMBL/GenBank/DDBJ databases">
        <title>Genomic Encyclopedia of Archaeal and Bacterial Type Strains, Phase II (KMG-II): from individual species to whole genera.</title>
        <authorList>
            <person name="Goeker M."/>
        </authorList>
    </citation>
    <scope>NUCLEOTIDE SEQUENCE [LARGE SCALE GENOMIC DNA]</scope>
    <source>
        <strain evidence="16 17">ATCC BAA-1881</strain>
    </source>
</reference>
<feature type="binding site" evidence="11">
    <location>
        <position position="124"/>
    </location>
    <ligand>
        <name>5-methyltetrahydropteroyltri-L-glutamate</name>
        <dbReference type="ChEBI" id="CHEBI:58207"/>
    </ligand>
</feature>
<evidence type="ECO:0000256" key="5">
    <source>
        <dbReference type="ARBA" id="ARBA00022605"/>
    </source>
</evidence>
<comment type="cofactor">
    <cofactor evidence="12">
        <name>Zn(2+)</name>
        <dbReference type="ChEBI" id="CHEBI:29105"/>
    </cofactor>
    <text evidence="12">Binds 2 Zn(2+) ions per subunit.</text>
</comment>
<keyword evidence="8 10" id="KW-0862">Zinc</keyword>
<evidence type="ECO:0000256" key="6">
    <source>
        <dbReference type="ARBA" id="ARBA00022679"/>
    </source>
</evidence>
<dbReference type="NCBIfam" id="NF003556">
    <property type="entry name" value="PRK05222.1"/>
    <property type="match status" value="1"/>
</dbReference>
<dbReference type="EC" id="2.1.1.14" evidence="10"/>
<keyword evidence="9 10" id="KW-0486">Methionine biosynthesis</keyword>
<dbReference type="GO" id="GO:0032259">
    <property type="term" value="P:methylation"/>
    <property type="evidence" value="ECO:0007669"/>
    <property type="project" value="UniProtKB-KW"/>
</dbReference>
<feature type="binding site" evidence="10 11">
    <location>
        <begin position="440"/>
        <end position="442"/>
    </location>
    <ligand>
        <name>L-homocysteine</name>
        <dbReference type="ChEBI" id="CHEBI:58199"/>
    </ligand>
</feature>
<dbReference type="Pfam" id="PF01717">
    <property type="entry name" value="Meth_synt_2"/>
    <property type="match status" value="1"/>
</dbReference>
<feature type="binding site" evidence="12">
    <location>
        <position position="735"/>
    </location>
    <ligand>
        <name>Zn(2+)</name>
        <dbReference type="ChEBI" id="CHEBI:29105"/>
        <label>1</label>
        <note>catalytic</note>
    </ligand>
</feature>
<evidence type="ECO:0000259" key="14">
    <source>
        <dbReference type="Pfam" id="PF01717"/>
    </source>
</evidence>
<keyword evidence="10" id="KW-0677">Repeat</keyword>
<dbReference type="CDD" id="cd03311">
    <property type="entry name" value="CIMS_C_terminal_like"/>
    <property type="match status" value="1"/>
</dbReference>
<feature type="binding site" evidence="12">
    <location>
        <position position="652"/>
    </location>
    <ligand>
        <name>Zn(2+)</name>
        <dbReference type="ChEBI" id="CHEBI:29105"/>
        <label>1</label>
        <note>catalytic</note>
    </ligand>
</feature>
<comment type="catalytic activity">
    <reaction evidence="10">
        <text>5-methyltetrahydropteroyltri-L-glutamate + L-homocysteine = tetrahydropteroyltri-L-glutamate + L-methionine</text>
        <dbReference type="Rhea" id="RHEA:21196"/>
        <dbReference type="ChEBI" id="CHEBI:57844"/>
        <dbReference type="ChEBI" id="CHEBI:58140"/>
        <dbReference type="ChEBI" id="CHEBI:58199"/>
        <dbReference type="ChEBI" id="CHEBI:58207"/>
        <dbReference type="EC" id="2.1.1.14"/>
    </reaction>
</comment>
<dbReference type="FunFam" id="3.20.20.210:FF:000003">
    <property type="entry name" value="5-methyltetrahydropteroyltriglutamate--homocysteine methyltransferase"/>
    <property type="match status" value="1"/>
</dbReference>
<evidence type="ECO:0000256" key="4">
    <source>
        <dbReference type="ARBA" id="ARBA00022603"/>
    </source>
</evidence>
<feature type="binding site" evidence="12">
    <location>
        <position position="674"/>
    </location>
    <ligand>
        <name>Zn(2+)</name>
        <dbReference type="ChEBI" id="CHEBI:29105"/>
        <label>1</label>
        <note>catalytic</note>
    </ligand>
</feature>
<comment type="caution">
    <text evidence="10">Lacks conserved residue(s) required for the propagation of feature annotation.</text>
</comment>
<evidence type="ECO:0000256" key="11">
    <source>
        <dbReference type="PIRSR" id="PIRSR000382-1"/>
    </source>
</evidence>
<keyword evidence="4 10" id="KW-0489">Methyltransferase</keyword>
<dbReference type="GO" id="GO:0009086">
    <property type="term" value="P:methionine biosynthetic process"/>
    <property type="evidence" value="ECO:0007669"/>
    <property type="project" value="UniProtKB-UniRule"/>
</dbReference>
<dbReference type="InterPro" id="IPR002629">
    <property type="entry name" value="Met_Synth_C/arc"/>
</dbReference>
<dbReference type="Pfam" id="PF08267">
    <property type="entry name" value="Meth_synt_1"/>
    <property type="match status" value="1"/>
</dbReference>
<dbReference type="Gene3D" id="3.20.20.210">
    <property type="match status" value="2"/>
</dbReference>
<dbReference type="AlphaFoldDB" id="A0A326UER9"/>
<feature type="binding site" evidence="10">
    <location>
        <position position="650"/>
    </location>
    <ligand>
        <name>Zn(2+)</name>
        <dbReference type="ChEBI" id="CHEBI:29105"/>
        <note>catalytic</note>
    </ligand>
</feature>
<evidence type="ECO:0000256" key="13">
    <source>
        <dbReference type="PIRSR" id="PIRSR000382-3"/>
    </source>
</evidence>
<dbReference type="GO" id="GO:0003871">
    <property type="term" value="F:5-methyltetrahydropteroyltriglutamate-homocysteine S-methyltransferase activity"/>
    <property type="evidence" value="ECO:0007669"/>
    <property type="project" value="UniProtKB-UniRule"/>
</dbReference>
<comment type="cofactor">
    <cofactor evidence="10">
        <name>Zn(2+)</name>
        <dbReference type="ChEBI" id="CHEBI:29105"/>
    </cofactor>
    <text evidence="10">Binds 1 zinc ion per subunit.</text>
</comment>
<feature type="binding site" evidence="11">
    <location>
        <position position="19"/>
    </location>
    <ligand>
        <name>5-methyltetrahydropteroyltri-L-glutamate</name>
        <dbReference type="ChEBI" id="CHEBI:58207"/>
    </ligand>
</feature>
<comment type="caution">
    <text evidence="16">The sequence shown here is derived from an EMBL/GenBank/DDBJ whole genome shotgun (WGS) entry which is preliminary data.</text>
</comment>
<evidence type="ECO:0000256" key="8">
    <source>
        <dbReference type="ARBA" id="ARBA00022833"/>
    </source>
</evidence>
<evidence type="ECO:0000256" key="9">
    <source>
        <dbReference type="ARBA" id="ARBA00023167"/>
    </source>
</evidence>
<feature type="binding site" evidence="12">
    <location>
        <position position="650"/>
    </location>
    <ligand>
        <name>Zn(2+)</name>
        <dbReference type="ChEBI" id="CHEBI:29105"/>
        <label>1</label>
        <note>catalytic</note>
    </ligand>
</feature>
<dbReference type="NCBIfam" id="TIGR01371">
    <property type="entry name" value="met_syn_B12ind"/>
    <property type="match status" value="1"/>
</dbReference>
<gene>
    <name evidence="10" type="primary">metE</name>
    <name evidence="16" type="ORF">EI42_01043</name>
</gene>
<feature type="binding site" evidence="10">
    <location>
        <position position="614"/>
    </location>
    <ligand>
        <name>5-methyltetrahydropteroyltri-L-glutamate</name>
        <dbReference type="ChEBI" id="CHEBI:58207"/>
    </ligand>
</feature>
<protein>
    <recommendedName>
        <fullName evidence="10">5-methyltetrahydropteroyltriglutamate--homocysteine methyltransferase</fullName>
        <ecNumber evidence="10">2.1.1.14</ecNumber>
    </recommendedName>
    <alternativeName>
        <fullName evidence="10">Cobalamin-independent methionine synthase</fullName>
    </alternativeName>
    <alternativeName>
        <fullName evidence="10">Methionine synthase, vitamin-B12 independent isozyme</fullName>
    </alternativeName>
</protein>
<keyword evidence="7 10" id="KW-0479">Metal-binding</keyword>
<feature type="binding site" evidence="10">
    <location>
        <position position="493"/>
    </location>
    <ligand>
        <name>L-homocysteine</name>
        <dbReference type="ChEBI" id="CHEBI:58199"/>
    </ligand>
</feature>
<evidence type="ECO:0000259" key="15">
    <source>
        <dbReference type="Pfam" id="PF08267"/>
    </source>
</evidence>
<comment type="similarity">
    <text evidence="3 10">Belongs to the vitamin-B12 independent methionine synthase family.</text>
</comment>